<keyword evidence="2" id="KW-0732">Signal</keyword>
<accession>A0A3A8N9K1</accession>
<reference evidence="5" key="1">
    <citation type="submission" date="2018-09" db="EMBL/GenBank/DDBJ databases">
        <authorList>
            <person name="Livingstone P.G."/>
            <person name="Whitworth D.E."/>
        </authorList>
    </citation>
    <scope>NUCLEOTIDE SEQUENCE [LARGE SCALE GENOMIC DNA]</scope>
    <source>
        <strain evidence="5">CA040B</strain>
    </source>
</reference>
<feature type="domain" description="Glycoside hydrolase family 44 catalytic" evidence="3">
    <location>
        <begin position="281"/>
        <end position="516"/>
    </location>
</feature>
<comment type="caution">
    <text evidence="4">The sequence shown here is derived from an EMBL/GenBank/DDBJ whole genome shotgun (WGS) entry which is preliminary data.</text>
</comment>
<dbReference type="InterPro" id="IPR013780">
    <property type="entry name" value="Glyco_hydro_b"/>
</dbReference>
<name>A0A3A8N9K1_9BACT</name>
<feature type="compositionally biased region" description="Low complexity" evidence="1">
    <location>
        <begin position="43"/>
        <end position="53"/>
    </location>
</feature>
<evidence type="ECO:0000256" key="2">
    <source>
        <dbReference type="SAM" id="SignalP"/>
    </source>
</evidence>
<dbReference type="InterPro" id="IPR017853">
    <property type="entry name" value="GH"/>
</dbReference>
<dbReference type="RefSeq" id="WP_120627831.1">
    <property type="nucleotide sequence ID" value="NZ_RAWG01000182.1"/>
</dbReference>
<keyword evidence="4" id="KW-0378">Hydrolase</keyword>
<dbReference type="EMBL" id="RAWG01000182">
    <property type="protein sequence ID" value="RKH38851.1"/>
    <property type="molecule type" value="Genomic_DNA"/>
</dbReference>
<feature type="region of interest" description="Disordered" evidence="1">
    <location>
        <begin position="32"/>
        <end position="53"/>
    </location>
</feature>
<evidence type="ECO:0000313" key="4">
    <source>
        <dbReference type="EMBL" id="RKH38851.1"/>
    </source>
</evidence>
<sequence>MADSAKQTRWKRNIILTCAVLGSSAGVAMAQQDSAAPKDAKPDAAVQDAAAKPDVPVDPSASVIIYDGGLKPGWKDIGWAPRELPKSAPARLRMFNYGGWILYQPKLGGAYGALSFRFTAPEAHGEFLDVRLDAPGASVFPHVRISPEFIVKKDREWAEVVVPMEVLNPRNLPFDRLVMRASKDVGRDWVLFDKVALVPLAPDIAAARAAGGGRAGRGAGKESKMIIDCAAPSRPISPLIYGIALDGNRETQDTHQWKLGATIRRWGGNPTSRYNWKLGRAWNTGNDWYFRNVQLGFGADDFLESNRKHNVQSALTLPLIGWVAKDTSSVGFPVSEFGPQQAVDDTEPAGGNGMRRDGTPLPPGPPGTTSVQAPPEFISEWVRALKEADAKRGGGPGSRGVNMYILDNEPALWSSTHRDVHPEPLTYDELLKRTIDYGTVVRRADPEAVIAGPAEWGWTNYFWSAADFAPGRPPYTDRRAHGDVALIPWYLRELREHEKKTGVRVLDVVDVHFYPQSNVGLGLEGATDAETNARRIRSTRALWDPSYKDESWIGEPIQLIPRVKQWISENYPGRGMSIGEYNFGAMKHMSGGLAQAEALGRFGQQGLTSAFFWQYPAENSPTFWAFRAYRDFDGKGGRFQDVSLPTTAPEGTSLFASRDASGKKLVAILLNFDPEQAAQAQLELKGCGTLNAVRVLGYSGAPGGFTEQAAGTKAEQALSQRLPPYSITVLDLTVK</sequence>
<dbReference type="Gene3D" id="2.60.40.1180">
    <property type="entry name" value="Golgi alpha-mannosidase II"/>
    <property type="match status" value="1"/>
</dbReference>
<proteinExistence type="predicted"/>
<organism evidence="4 5">
    <name type="scientific">Corallococcus sicarius</name>
    <dbReference type="NCBI Taxonomy" id="2316726"/>
    <lineage>
        <taxon>Bacteria</taxon>
        <taxon>Pseudomonadati</taxon>
        <taxon>Myxococcota</taxon>
        <taxon>Myxococcia</taxon>
        <taxon>Myxococcales</taxon>
        <taxon>Cystobacterineae</taxon>
        <taxon>Myxococcaceae</taxon>
        <taxon>Corallococcus</taxon>
    </lineage>
</organism>
<evidence type="ECO:0000256" key="1">
    <source>
        <dbReference type="SAM" id="MobiDB-lite"/>
    </source>
</evidence>
<dbReference type="Gene3D" id="3.20.20.80">
    <property type="entry name" value="Glycosidases"/>
    <property type="match status" value="1"/>
</dbReference>
<feature type="signal peptide" evidence="2">
    <location>
        <begin position="1"/>
        <end position="30"/>
    </location>
</feature>
<dbReference type="SUPFAM" id="SSF51445">
    <property type="entry name" value="(Trans)glycosidases"/>
    <property type="match status" value="1"/>
</dbReference>
<dbReference type="InterPro" id="IPR024745">
    <property type="entry name" value="GH44_cat"/>
</dbReference>
<dbReference type="Pfam" id="PF12891">
    <property type="entry name" value="Glyco_hydro_44"/>
    <property type="match status" value="1"/>
</dbReference>
<dbReference type="Proteomes" id="UP000273405">
    <property type="component" value="Unassembled WGS sequence"/>
</dbReference>
<evidence type="ECO:0000259" key="3">
    <source>
        <dbReference type="Pfam" id="PF12891"/>
    </source>
</evidence>
<feature type="chain" id="PRO_5017231719" evidence="2">
    <location>
        <begin position="31"/>
        <end position="735"/>
    </location>
</feature>
<protein>
    <submittedName>
        <fullName evidence="4">Glycosyl hydrolase</fullName>
    </submittedName>
</protein>
<evidence type="ECO:0000313" key="5">
    <source>
        <dbReference type="Proteomes" id="UP000273405"/>
    </source>
</evidence>
<dbReference type="AlphaFoldDB" id="A0A3A8N9K1"/>
<dbReference type="NCBIfam" id="NF041873">
    <property type="entry name" value="EPS_EpsB"/>
    <property type="match status" value="1"/>
</dbReference>
<dbReference type="OrthoDB" id="9803686at2"/>
<gene>
    <name evidence="4" type="ORF">D7X12_25145</name>
</gene>
<feature type="region of interest" description="Disordered" evidence="1">
    <location>
        <begin position="333"/>
        <end position="373"/>
    </location>
</feature>
<keyword evidence="5" id="KW-1185">Reference proteome</keyword>
<dbReference type="GO" id="GO:0016787">
    <property type="term" value="F:hydrolase activity"/>
    <property type="evidence" value="ECO:0007669"/>
    <property type="project" value="UniProtKB-KW"/>
</dbReference>